<proteinExistence type="inferred from homology"/>
<dbReference type="Pfam" id="PF18018">
    <property type="entry name" value="DNA_pol_D_N"/>
    <property type="match status" value="1"/>
</dbReference>
<evidence type="ECO:0000256" key="9">
    <source>
        <dbReference type="ARBA" id="ARBA00049244"/>
    </source>
</evidence>
<dbReference type="Gene3D" id="2.40.50.430">
    <property type="match status" value="1"/>
</dbReference>
<dbReference type="Gene3D" id="3.60.21.50">
    <property type="match status" value="1"/>
</dbReference>
<evidence type="ECO:0000256" key="7">
    <source>
        <dbReference type="ARBA" id="ARBA00022932"/>
    </source>
</evidence>
<keyword evidence="6" id="KW-0235">DNA replication</keyword>
<comment type="catalytic activity">
    <reaction evidence="9">
        <text>DNA(n) + a 2'-deoxyribonucleoside 5'-triphosphate = DNA(n+1) + diphosphate</text>
        <dbReference type="Rhea" id="RHEA:22508"/>
        <dbReference type="Rhea" id="RHEA-COMP:17339"/>
        <dbReference type="Rhea" id="RHEA-COMP:17340"/>
        <dbReference type="ChEBI" id="CHEBI:33019"/>
        <dbReference type="ChEBI" id="CHEBI:61560"/>
        <dbReference type="ChEBI" id="CHEBI:173112"/>
        <dbReference type="EC" id="2.7.7.7"/>
    </reaction>
</comment>
<dbReference type="InterPro" id="IPR040663">
    <property type="entry name" value="DNA_pol_D_N"/>
</dbReference>
<dbReference type="GO" id="GO:0006273">
    <property type="term" value="P:lagging strand elongation"/>
    <property type="evidence" value="ECO:0007669"/>
    <property type="project" value="UniProtKB-ARBA"/>
</dbReference>
<dbReference type="Proteomes" id="UP001212841">
    <property type="component" value="Unassembled WGS sequence"/>
</dbReference>
<keyword evidence="8" id="KW-0539">Nucleus</keyword>
<evidence type="ECO:0000256" key="6">
    <source>
        <dbReference type="ARBA" id="ARBA00022705"/>
    </source>
</evidence>
<dbReference type="PANTHER" id="PTHR10416">
    <property type="entry name" value="DNA POLYMERASE DELTA SUBUNIT 2"/>
    <property type="match status" value="1"/>
</dbReference>
<feature type="domain" description="DNA polymerase delta subunit OB-fold" evidence="12">
    <location>
        <begin position="47"/>
        <end position="197"/>
    </location>
</feature>
<dbReference type="PANTHER" id="PTHR10416:SF0">
    <property type="entry name" value="DNA POLYMERASE DELTA SUBUNIT 2"/>
    <property type="match status" value="1"/>
</dbReference>
<organism evidence="13 14">
    <name type="scientific">Rhizophlyctis rosea</name>
    <dbReference type="NCBI Taxonomy" id="64517"/>
    <lineage>
        <taxon>Eukaryota</taxon>
        <taxon>Fungi</taxon>
        <taxon>Fungi incertae sedis</taxon>
        <taxon>Chytridiomycota</taxon>
        <taxon>Chytridiomycota incertae sedis</taxon>
        <taxon>Chytridiomycetes</taxon>
        <taxon>Rhizophlyctidales</taxon>
        <taxon>Rhizophlyctidaceae</taxon>
        <taxon>Rhizophlyctis</taxon>
    </lineage>
</organism>
<feature type="domain" description="DNA polymerase alpha/delta/epsilon subunit B" evidence="11">
    <location>
        <begin position="217"/>
        <end position="434"/>
    </location>
</feature>
<comment type="caution">
    <text evidence="13">The sequence shown here is derived from an EMBL/GenBank/DDBJ whole genome shotgun (WGS) entry which is preliminary data.</text>
</comment>
<dbReference type="Pfam" id="PF04042">
    <property type="entry name" value="DNA_pol_E_B"/>
    <property type="match status" value="1"/>
</dbReference>
<dbReference type="FunFam" id="2.40.50.430:FF:000002">
    <property type="entry name" value="DNA polymerase delta subunit"/>
    <property type="match status" value="1"/>
</dbReference>
<keyword evidence="5" id="KW-0548">Nucleotidyltransferase</keyword>
<evidence type="ECO:0000259" key="11">
    <source>
        <dbReference type="Pfam" id="PF04042"/>
    </source>
</evidence>
<dbReference type="GO" id="GO:0003887">
    <property type="term" value="F:DNA-directed DNA polymerase activity"/>
    <property type="evidence" value="ECO:0007669"/>
    <property type="project" value="UniProtKB-KW"/>
</dbReference>
<evidence type="ECO:0000256" key="8">
    <source>
        <dbReference type="ARBA" id="ARBA00023242"/>
    </source>
</evidence>
<dbReference type="EC" id="2.7.7.7" evidence="3"/>
<dbReference type="InterPro" id="IPR024826">
    <property type="entry name" value="DNA_pol_delta/II_ssu"/>
</dbReference>
<evidence type="ECO:0000256" key="2">
    <source>
        <dbReference type="ARBA" id="ARBA00006035"/>
    </source>
</evidence>
<evidence type="ECO:0000313" key="14">
    <source>
        <dbReference type="Proteomes" id="UP001212841"/>
    </source>
</evidence>
<dbReference type="GO" id="GO:1902969">
    <property type="term" value="P:mitotic DNA replication"/>
    <property type="evidence" value="ECO:0007669"/>
    <property type="project" value="UniProtKB-ARBA"/>
</dbReference>
<evidence type="ECO:0000256" key="10">
    <source>
        <dbReference type="SAM" id="MobiDB-lite"/>
    </source>
</evidence>
<feature type="region of interest" description="Disordered" evidence="10">
    <location>
        <begin position="1"/>
        <end position="20"/>
    </location>
</feature>
<dbReference type="InterPro" id="IPR041863">
    <property type="entry name" value="PolD2_C"/>
</dbReference>
<keyword evidence="14" id="KW-1185">Reference proteome</keyword>
<evidence type="ECO:0000256" key="3">
    <source>
        <dbReference type="ARBA" id="ARBA00012417"/>
    </source>
</evidence>
<dbReference type="GO" id="GO:0043625">
    <property type="term" value="C:delta DNA polymerase complex"/>
    <property type="evidence" value="ECO:0007669"/>
    <property type="project" value="TreeGrafter"/>
</dbReference>
<protein>
    <recommendedName>
        <fullName evidence="3">DNA-directed DNA polymerase</fullName>
        <ecNumber evidence="3">2.7.7.7</ecNumber>
    </recommendedName>
</protein>
<dbReference type="GO" id="GO:0006281">
    <property type="term" value="P:DNA repair"/>
    <property type="evidence" value="ECO:0007669"/>
    <property type="project" value="UniProtKB-ARBA"/>
</dbReference>
<evidence type="ECO:0000256" key="1">
    <source>
        <dbReference type="ARBA" id="ARBA00004123"/>
    </source>
</evidence>
<keyword evidence="7" id="KW-0239">DNA-directed DNA polymerase</keyword>
<gene>
    <name evidence="13" type="primary">POLD2</name>
    <name evidence="13" type="ORF">HK097_007706</name>
</gene>
<sequence length="481" mass="53359">METVDDSLLSTPTHRDSQNPKFLTRQSTTYNSYDEDFRVKERTYTQQYAGLYFSRLVILRKRVLNAAIARWGTGESRFLSRIQSFPETNARSEAPTPHVPRVLDVQTAEVCFVVGTVYVDMPLKPNILDEVTAEHWIVAPPPREKYTSENDEVVLEDESGRLKLTGKVLRNHILVTGVIAAFLGVESNSGEFEVIDVCYASWDPQPPIPTTADDKYVAFVSGLSVGEDSAFDLRLQLLVDFLAGELGGSEDQSVNSKFARVVFAGNSVAKLKPLEDDKKGGGSKNKYGTESISYNTEPLQLLDTLLASTSSSVDIDVMPGDTDPANCSLPQQPIHFAILPNASRHSSVNHCTNPHSFEADGVRFLGTSGQTLDDIYRFVETDDRLEMAQRTVKWAHLAPTAPDTLYCYPYKDTDPFVIKHLPHVYFVGNQPAFETSMTKVSGGQTRVILVPSFATTGCIALLNLRTLECMPVYFKNLPNLD</sequence>
<dbReference type="InterPro" id="IPR007185">
    <property type="entry name" value="DNA_pol_a/d/e_bsu"/>
</dbReference>
<name>A0AAD5X8L9_9FUNG</name>
<dbReference type="EMBL" id="JADGJD010000041">
    <property type="protein sequence ID" value="KAJ3056223.1"/>
    <property type="molecule type" value="Genomic_DNA"/>
</dbReference>
<dbReference type="GO" id="GO:0003677">
    <property type="term" value="F:DNA binding"/>
    <property type="evidence" value="ECO:0007669"/>
    <property type="project" value="InterPro"/>
</dbReference>
<evidence type="ECO:0000256" key="4">
    <source>
        <dbReference type="ARBA" id="ARBA00022679"/>
    </source>
</evidence>
<reference evidence="13" key="1">
    <citation type="submission" date="2020-05" db="EMBL/GenBank/DDBJ databases">
        <title>Phylogenomic resolution of chytrid fungi.</title>
        <authorList>
            <person name="Stajich J.E."/>
            <person name="Amses K."/>
            <person name="Simmons R."/>
            <person name="Seto K."/>
            <person name="Myers J."/>
            <person name="Bonds A."/>
            <person name="Quandt C.A."/>
            <person name="Barry K."/>
            <person name="Liu P."/>
            <person name="Grigoriev I."/>
            <person name="Longcore J.E."/>
            <person name="James T.Y."/>
        </authorList>
    </citation>
    <scope>NUCLEOTIDE SEQUENCE</scope>
    <source>
        <strain evidence="13">JEL0318</strain>
    </source>
</reference>
<comment type="similarity">
    <text evidence="2">Belongs to the DNA polymerase delta/II small subunit family.</text>
</comment>
<accession>A0AAD5X8L9</accession>
<keyword evidence="4" id="KW-0808">Transferase</keyword>
<evidence type="ECO:0000256" key="5">
    <source>
        <dbReference type="ARBA" id="ARBA00022695"/>
    </source>
</evidence>
<dbReference type="AlphaFoldDB" id="A0AAD5X8L9"/>
<dbReference type="CDD" id="cd07387">
    <property type="entry name" value="MPP_PolD2_C"/>
    <property type="match status" value="1"/>
</dbReference>
<comment type="subcellular location">
    <subcellularLocation>
        <location evidence="1">Nucleus</location>
    </subcellularLocation>
</comment>
<evidence type="ECO:0000259" key="12">
    <source>
        <dbReference type="Pfam" id="PF18018"/>
    </source>
</evidence>
<evidence type="ECO:0000313" key="13">
    <source>
        <dbReference type="EMBL" id="KAJ3056223.1"/>
    </source>
</evidence>
<dbReference type="FunFam" id="3.60.21.50:FF:000002">
    <property type="entry name" value="DNA polymerase delta small subunit"/>
    <property type="match status" value="1"/>
</dbReference>